<name>A0A9J7KYW4_BRAFL</name>
<feature type="region of interest" description="Disordered" evidence="10">
    <location>
        <begin position="577"/>
        <end position="618"/>
    </location>
</feature>
<organism evidence="12 13">
    <name type="scientific">Branchiostoma floridae</name>
    <name type="common">Florida lancelet</name>
    <name type="synonym">Amphioxus</name>
    <dbReference type="NCBI Taxonomy" id="7739"/>
    <lineage>
        <taxon>Eukaryota</taxon>
        <taxon>Metazoa</taxon>
        <taxon>Chordata</taxon>
        <taxon>Cephalochordata</taxon>
        <taxon>Leptocardii</taxon>
        <taxon>Amphioxiformes</taxon>
        <taxon>Branchiostomatidae</taxon>
        <taxon>Branchiostoma</taxon>
    </lineage>
</organism>
<dbReference type="PANTHER" id="PTHR24104">
    <property type="entry name" value="E3 UBIQUITIN-PROTEIN LIGASE NHLRC1-RELATED"/>
    <property type="match status" value="1"/>
</dbReference>
<evidence type="ECO:0000256" key="2">
    <source>
        <dbReference type="ARBA" id="ARBA00022723"/>
    </source>
</evidence>
<keyword evidence="2" id="KW-0479">Metal-binding</keyword>
<keyword evidence="9" id="KW-0175">Coiled coil</keyword>
<dbReference type="RefSeq" id="XP_035673044.1">
    <property type="nucleotide sequence ID" value="XM_035817151.1"/>
</dbReference>
<dbReference type="KEGG" id="bfo:118413625"/>
<keyword evidence="5" id="KW-0862">Zinc</keyword>
<dbReference type="SUPFAM" id="SSF81296">
    <property type="entry name" value="E set domains"/>
    <property type="match status" value="1"/>
</dbReference>
<feature type="coiled-coil region" evidence="9">
    <location>
        <begin position="315"/>
        <end position="349"/>
    </location>
</feature>
<proteinExistence type="inferred from homology"/>
<dbReference type="GO" id="GO:0008270">
    <property type="term" value="F:zinc ion binding"/>
    <property type="evidence" value="ECO:0007669"/>
    <property type="project" value="UniProtKB-KW"/>
</dbReference>
<feature type="repeat" description="Filamin" evidence="7">
    <location>
        <begin position="473"/>
        <end position="571"/>
    </location>
</feature>
<dbReference type="Pfam" id="PF01436">
    <property type="entry name" value="NHL"/>
    <property type="match status" value="2"/>
</dbReference>
<evidence type="ECO:0000256" key="6">
    <source>
        <dbReference type="PROSITE-ProRule" id="PRU00024"/>
    </source>
</evidence>
<feature type="compositionally biased region" description="Basic and acidic residues" evidence="10">
    <location>
        <begin position="635"/>
        <end position="693"/>
    </location>
</feature>
<comment type="similarity">
    <text evidence="1">Belongs to the TRIM/RBCC family.</text>
</comment>
<dbReference type="InterPro" id="IPR000315">
    <property type="entry name" value="Znf_B-box"/>
</dbReference>
<dbReference type="InterPro" id="IPR011042">
    <property type="entry name" value="6-blade_b-propeller_TolB-like"/>
</dbReference>
<keyword evidence="4 6" id="KW-0863">Zinc-finger</keyword>
<keyword evidence="3" id="KW-0677">Repeat</keyword>
<protein>
    <submittedName>
        <fullName evidence="13">Tripartite motif-containing protein 3-like</fullName>
    </submittedName>
</protein>
<dbReference type="InterPro" id="IPR017868">
    <property type="entry name" value="Filamin/ABP280_repeat-like"/>
</dbReference>
<feature type="domain" description="B box-type" evidence="11">
    <location>
        <begin position="264"/>
        <end position="292"/>
    </location>
</feature>
<dbReference type="PROSITE" id="PS51125">
    <property type="entry name" value="NHL"/>
    <property type="match status" value="3"/>
</dbReference>
<feature type="repeat" description="NHL" evidence="8">
    <location>
        <begin position="967"/>
        <end position="1008"/>
    </location>
</feature>
<dbReference type="Pfam" id="PF00630">
    <property type="entry name" value="Filamin"/>
    <property type="match status" value="1"/>
</dbReference>
<feature type="region of interest" description="Disordered" evidence="10">
    <location>
        <begin position="635"/>
        <end position="770"/>
    </location>
</feature>
<dbReference type="InterPro" id="IPR014756">
    <property type="entry name" value="Ig_E-set"/>
</dbReference>
<dbReference type="SMART" id="SM00336">
    <property type="entry name" value="BBOX"/>
    <property type="match status" value="2"/>
</dbReference>
<dbReference type="Gene3D" id="2.60.40.10">
    <property type="entry name" value="Immunoglobulins"/>
    <property type="match status" value="1"/>
</dbReference>
<dbReference type="InterPro" id="IPR001258">
    <property type="entry name" value="NHL_repeat"/>
</dbReference>
<dbReference type="Gene3D" id="2.40.10.500">
    <property type="match status" value="1"/>
</dbReference>
<keyword evidence="12" id="KW-1185">Reference proteome</keyword>
<feature type="compositionally biased region" description="Basic and acidic residues" evidence="10">
    <location>
        <begin position="603"/>
        <end position="618"/>
    </location>
</feature>
<dbReference type="InterPro" id="IPR001298">
    <property type="entry name" value="Filamin/ABP280_rpt"/>
</dbReference>
<dbReference type="GO" id="GO:0043161">
    <property type="term" value="P:proteasome-mediated ubiquitin-dependent protein catabolic process"/>
    <property type="evidence" value="ECO:0000318"/>
    <property type="project" value="GO_Central"/>
</dbReference>
<evidence type="ECO:0000256" key="8">
    <source>
        <dbReference type="PROSITE-ProRule" id="PRU00504"/>
    </source>
</evidence>
<feature type="compositionally biased region" description="Basic and acidic residues" evidence="10">
    <location>
        <begin position="788"/>
        <end position="800"/>
    </location>
</feature>
<reference evidence="12" key="1">
    <citation type="journal article" date="2020" name="Nat. Ecol. Evol.">
        <title>Deeply conserved synteny resolves early events in vertebrate evolution.</title>
        <authorList>
            <person name="Simakov O."/>
            <person name="Marletaz F."/>
            <person name="Yue J.X."/>
            <person name="O'Connell B."/>
            <person name="Jenkins J."/>
            <person name="Brandt A."/>
            <person name="Calef R."/>
            <person name="Tung C.H."/>
            <person name="Huang T.K."/>
            <person name="Schmutz J."/>
            <person name="Satoh N."/>
            <person name="Yu J.K."/>
            <person name="Putnam N.H."/>
            <person name="Green R.E."/>
            <person name="Rokhsar D.S."/>
        </authorList>
    </citation>
    <scope>NUCLEOTIDE SEQUENCE [LARGE SCALE GENOMIC DNA]</scope>
    <source>
        <strain evidence="12">S238N-H82</strain>
    </source>
</reference>
<evidence type="ECO:0000256" key="4">
    <source>
        <dbReference type="ARBA" id="ARBA00022771"/>
    </source>
</evidence>
<accession>A0A9J7KYW4</accession>
<evidence type="ECO:0000256" key="10">
    <source>
        <dbReference type="SAM" id="MobiDB-lite"/>
    </source>
</evidence>
<dbReference type="Gene3D" id="3.30.160.60">
    <property type="entry name" value="Classic Zinc Finger"/>
    <property type="match status" value="1"/>
</dbReference>
<dbReference type="PANTHER" id="PTHR24104:SF57">
    <property type="entry name" value="BEE-MILK PROTEIN"/>
    <property type="match status" value="1"/>
</dbReference>
<dbReference type="SUPFAM" id="SSF57845">
    <property type="entry name" value="B-box zinc-binding domain"/>
    <property type="match status" value="1"/>
</dbReference>
<dbReference type="PROSITE" id="PS50119">
    <property type="entry name" value="ZF_BBOX"/>
    <property type="match status" value="2"/>
</dbReference>
<dbReference type="Proteomes" id="UP000001554">
    <property type="component" value="Chromosome 4"/>
</dbReference>
<dbReference type="AlphaFoldDB" id="A0A9J7KYW4"/>
<feature type="repeat" description="NHL" evidence="8">
    <location>
        <begin position="1102"/>
        <end position="1145"/>
    </location>
</feature>
<dbReference type="SUPFAM" id="SSF101898">
    <property type="entry name" value="NHL repeat"/>
    <property type="match status" value="1"/>
</dbReference>
<dbReference type="Gene3D" id="2.120.10.30">
    <property type="entry name" value="TolB, C-terminal domain"/>
    <property type="match status" value="1"/>
</dbReference>
<feature type="repeat" description="NHL" evidence="8">
    <location>
        <begin position="920"/>
        <end position="963"/>
    </location>
</feature>
<evidence type="ECO:0000256" key="3">
    <source>
        <dbReference type="ARBA" id="ARBA00022737"/>
    </source>
</evidence>
<evidence type="ECO:0000256" key="5">
    <source>
        <dbReference type="ARBA" id="ARBA00022833"/>
    </source>
</evidence>
<dbReference type="GeneID" id="118413625"/>
<dbReference type="InterPro" id="IPR013783">
    <property type="entry name" value="Ig-like_fold"/>
</dbReference>
<sequence>MYLGVHNGQMYVQLSSKMAAEVDMVAKAKLLMDKKLPMAIPRVSWRPYLATSDTRTPILLTGGQSPPLLTYEPDLDRPPIDHPTGNVDYPYDNGYYLFSDDPNCCPLEEAKERHRRSVEQNSSSNKKLVVEDDIVVQVLSWWQEIVAISVVTSGIILLFQNFRKKDMKVREADNACKATLMSWTYLPDNILVANIINAKSVACAAKGTVKCTSCDNLLEASHRCLDCQRFLCVNCHAAHKHMQIFRRHRMQDISEFFCQQQAQKRPLYCTKHQGEILELFCETSGMLCCSKCVEENTTIPRNNYKSPDEIAVSYRKTLRSSITGLEKKLKSLEGERDRFDRALSLLLEKQNRAEAEIVRSTSELISKVEEAKQCCLAELSSIVDEKRALLVETKEDMLQHYCRGEHSCSQARSFLALATDAELLCLMDTFQQRLEELTSYDVRCDLENTLSLYFHSAEVSVETLKNNLGYLQTGSVVPQDVLAAGDGIALATAGEEEMVTIATGCDHVRTMISSICAEVVDPVGVVTQATIHDNFNGTYSLYYMPQLAGPHRLSVKIRGHHIRGSPFSVHVIPAANDDSHRHTSSQTSPLKPAKETALTPGGRKTEISSRRWSQEGKKEAINRITKHLGKLDVQDFKAKGHEQSEKLHTDERKRLSVGDPSLQKDKVSAETLAVDKLRSRSDDNRKTDDRMTEGEEVASVSSSCGSPIKSDSDANNNRSAIPWVGPRRKVNLDGARSLSRHSSPEKNGIKTCSSDGDEDNQGTDSSCGKSRLANTFTFRKLYSDIEQEERKADTEKKEAPKIPQPKFHLPSPLFTFDGSNNMPVTSDTDNAPVVNGDVKSEKLTEANIDDSKVSGCELNSTGSTPVKKTEEKTVVNGSVNKTLKKADTSSGKDVKPKPMFRIDDLMPKGKLWKSTTGQLVTRFGNRGTRTGEFSFPIGVAVDSYGGIFVTDTGNNRVQVFDGEGHFKFKFGTIGGRDGEFLRPSAIVVTPAGDIVVKDDKKIQVFDSEGRFVRRFGDNVLRAPFGLALTSQGHLVTVNAPRQDPAAVLTFTLTGDLVQRSLFEPVQGRPNKLRFLAVSQQNLIVSDLGNNTVYVTTLDGKSVLQFGSRGIGDGLLSEPAGVAVDWSGNIIVADSRNCRVQVFKPNGDFYCHLDLDKIVRPSDIALTNDGYLVVVNYTQHNIKKYKLGV</sequence>
<dbReference type="PROSITE" id="PS50194">
    <property type="entry name" value="FILAMIN_REPEAT"/>
    <property type="match status" value="1"/>
</dbReference>
<feature type="region of interest" description="Disordered" evidence="10">
    <location>
        <begin position="787"/>
        <end position="810"/>
    </location>
</feature>
<dbReference type="InterPro" id="IPR050952">
    <property type="entry name" value="TRIM-NHL_E3_ligases"/>
</dbReference>
<evidence type="ECO:0000256" key="7">
    <source>
        <dbReference type="PROSITE-ProRule" id="PRU00087"/>
    </source>
</evidence>
<dbReference type="CDD" id="cd19756">
    <property type="entry name" value="Bbox2"/>
    <property type="match status" value="1"/>
</dbReference>
<evidence type="ECO:0000256" key="1">
    <source>
        <dbReference type="ARBA" id="ARBA00008518"/>
    </source>
</evidence>
<reference evidence="13" key="2">
    <citation type="submission" date="2025-08" db="UniProtKB">
        <authorList>
            <consortium name="RefSeq"/>
        </authorList>
    </citation>
    <scope>IDENTIFICATION</scope>
    <source>
        <strain evidence="13">S238N-H82</strain>
        <tissue evidence="13">Testes</tissue>
    </source>
</reference>
<evidence type="ECO:0000259" key="11">
    <source>
        <dbReference type="PROSITE" id="PS50119"/>
    </source>
</evidence>
<dbReference type="SMART" id="SM00557">
    <property type="entry name" value="IG_FLMN"/>
    <property type="match status" value="1"/>
</dbReference>
<feature type="domain" description="B box-type" evidence="11">
    <location>
        <begin position="206"/>
        <end position="253"/>
    </location>
</feature>
<evidence type="ECO:0000313" key="12">
    <source>
        <dbReference type="Proteomes" id="UP000001554"/>
    </source>
</evidence>
<evidence type="ECO:0000313" key="13">
    <source>
        <dbReference type="RefSeq" id="XP_035673044.1"/>
    </source>
</evidence>
<dbReference type="OrthoDB" id="342730at2759"/>
<dbReference type="GO" id="GO:0000209">
    <property type="term" value="P:protein polyubiquitination"/>
    <property type="evidence" value="ECO:0000318"/>
    <property type="project" value="GO_Central"/>
</dbReference>
<dbReference type="GO" id="GO:0061630">
    <property type="term" value="F:ubiquitin protein ligase activity"/>
    <property type="evidence" value="ECO:0000318"/>
    <property type="project" value="GO_Central"/>
</dbReference>
<evidence type="ECO:0000256" key="9">
    <source>
        <dbReference type="SAM" id="Coils"/>
    </source>
</evidence>
<gene>
    <name evidence="13" type="primary">LOC118413625</name>
</gene>